<dbReference type="GO" id="GO:0009425">
    <property type="term" value="C:bacterial-type flagellum basal body"/>
    <property type="evidence" value="ECO:0007669"/>
    <property type="project" value="InterPro"/>
</dbReference>
<dbReference type="Pfam" id="PF03748">
    <property type="entry name" value="FliL"/>
    <property type="match status" value="1"/>
</dbReference>
<gene>
    <name evidence="11" type="primary">fliL</name>
    <name evidence="11" type="ORF">CACET_c20240</name>
</gene>
<comment type="subcellular location">
    <subcellularLocation>
        <location evidence="2">Cell membrane</location>
        <topology evidence="2">Single-pass membrane protein</topology>
    </subcellularLocation>
</comment>
<keyword evidence="5 10" id="KW-0145">Chemotaxis</keyword>
<dbReference type="EMBL" id="CP009687">
    <property type="protein sequence ID" value="AKL95472.1"/>
    <property type="molecule type" value="Genomic_DNA"/>
</dbReference>
<dbReference type="AlphaFoldDB" id="A0A0D8I7G0"/>
<evidence type="ECO:0000256" key="9">
    <source>
        <dbReference type="ARBA" id="ARBA00023136"/>
    </source>
</evidence>
<evidence type="ECO:0000256" key="7">
    <source>
        <dbReference type="ARBA" id="ARBA00022779"/>
    </source>
</evidence>
<keyword evidence="11" id="KW-0966">Cell projection</keyword>
<dbReference type="GO" id="GO:0005886">
    <property type="term" value="C:plasma membrane"/>
    <property type="evidence" value="ECO:0007669"/>
    <property type="project" value="UniProtKB-SubCell"/>
</dbReference>
<dbReference type="RefSeq" id="WP_044825938.1">
    <property type="nucleotide sequence ID" value="NZ_CP009687.1"/>
</dbReference>
<evidence type="ECO:0000313" key="12">
    <source>
        <dbReference type="Proteomes" id="UP000035704"/>
    </source>
</evidence>
<evidence type="ECO:0000256" key="2">
    <source>
        <dbReference type="ARBA" id="ARBA00004162"/>
    </source>
</evidence>
<keyword evidence="12" id="KW-1185">Reference proteome</keyword>
<evidence type="ECO:0000256" key="6">
    <source>
        <dbReference type="ARBA" id="ARBA00022692"/>
    </source>
</evidence>
<dbReference type="PANTHER" id="PTHR35091:SF2">
    <property type="entry name" value="FLAGELLAR PROTEIN FLIL"/>
    <property type="match status" value="1"/>
</dbReference>
<dbReference type="KEGG" id="cace:CACET_c20240"/>
<evidence type="ECO:0000256" key="5">
    <source>
        <dbReference type="ARBA" id="ARBA00022500"/>
    </source>
</evidence>
<accession>A0A0D8I7G0</accession>
<keyword evidence="9 10" id="KW-0472">Membrane</keyword>
<evidence type="ECO:0000256" key="3">
    <source>
        <dbReference type="ARBA" id="ARBA00008281"/>
    </source>
</evidence>
<keyword evidence="6 10" id="KW-0812">Transmembrane</keyword>
<dbReference type="OrthoDB" id="166089at2"/>
<comment type="similarity">
    <text evidence="3 10">Belongs to the FliL family.</text>
</comment>
<comment type="function">
    <text evidence="1 10">Controls the rotational direction of flagella during chemotaxis.</text>
</comment>
<keyword evidence="7 10" id="KW-0283">Flagellar rotation</keyword>
<dbReference type="GO" id="GO:0006935">
    <property type="term" value="P:chemotaxis"/>
    <property type="evidence" value="ECO:0007669"/>
    <property type="project" value="UniProtKB-KW"/>
</dbReference>
<keyword evidence="11" id="KW-0969">Cilium</keyword>
<protein>
    <recommendedName>
        <fullName evidence="10">Flagellar protein FliL</fullName>
    </recommendedName>
</protein>
<evidence type="ECO:0000313" key="11">
    <source>
        <dbReference type="EMBL" id="AKL95472.1"/>
    </source>
</evidence>
<proteinExistence type="inferred from homology"/>
<dbReference type="GO" id="GO:0071978">
    <property type="term" value="P:bacterial-type flagellum-dependent swarming motility"/>
    <property type="evidence" value="ECO:0007669"/>
    <property type="project" value="TreeGrafter"/>
</dbReference>
<feature type="transmembrane region" description="Helical" evidence="10">
    <location>
        <begin position="6"/>
        <end position="29"/>
    </location>
</feature>
<dbReference type="PATRIC" id="fig|84022.5.peg.1829"/>
<reference evidence="11 12" key="1">
    <citation type="submission" date="2014-10" db="EMBL/GenBank/DDBJ databases">
        <title>Genome sequence of Clostridium aceticum DSM 1496.</title>
        <authorList>
            <person name="Poehlein A."/>
            <person name="Schiel-Bengelsdorf B."/>
            <person name="Gottschalk G."/>
            <person name="Duerre P."/>
            <person name="Daniel R."/>
        </authorList>
    </citation>
    <scope>NUCLEOTIDE SEQUENCE [LARGE SCALE GENOMIC DNA]</scope>
    <source>
        <strain evidence="11 12">DSM 1496</strain>
    </source>
</reference>
<dbReference type="PANTHER" id="PTHR35091">
    <property type="entry name" value="FLAGELLAR PROTEIN FLIL"/>
    <property type="match status" value="1"/>
</dbReference>
<name>A0A0D8I7G0_9CLOT</name>
<organism evidence="11 12">
    <name type="scientific">Clostridium aceticum</name>
    <dbReference type="NCBI Taxonomy" id="84022"/>
    <lineage>
        <taxon>Bacteria</taxon>
        <taxon>Bacillati</taxon>
        <taxon>Bacillota</taxon>
        <taxon>Clostridia</taxon>
        <taxon>Eubacteriales</taxon>
        <taxon>Clostridiaceae</taxon>
        <taxon>Clostridium</taxon>
    </lineage>
</organism>
<keyword evidence="4 10" id="KW-1003">Cell membrane</keyword>
<evidence type="ECO:0000256" key="1">
    <source>
        <dbReference type="ARBA" id="ARBA00002254"/>
    </source>
</evidence>
<keyword evidence="11" id="KW-0282">Flagellum</keyword>
<evidence type="ECO:0000256" key="10">
    <source>
        <dbReference type="RuleBase" id="RU364125"/>
    </source>
</evidence>
<sequence length="138" mass="15926">MNVKKIVLYSVIGFILSGIFFGTIAYFAFFRTTQETTTNIKTYEFYMGSFSANLSHQRSFFKGEIVIETTDRKLLPKFDEKNAELRDSIIETIIAKKPEDILSPEGQQQLREELLQVIGQVMASDKITNLYFTDYIVQ</sequence>
<dbReference type="Proteomes" id="UP000035704">
    <property type="component" value="Chromosome"/>
</dbReference>
<dbReference type="InterPro" id="IPR005503">
    <property type="entry name" value="FliL"/>
</dbReference>
<keyword evidence="8 10" id="KW-1133">Transmembrane helix</keyword>
<dbReference type="STRING" id="84022.CACET_c20240"/>
<evidence type="ECO:0000256" key="8">
    <source>
        <dbReference type="ARBA" id="ARBA00022989"/>
    </source>
</evidence>
<evidence type="ECO:0000256" key="4">
    <source>
        <dbReference type="ARBA" id="ARBA00022475"/>
    </source>
</evidence>